<name>A0A9Q4RHS9_9BACT</name>
<evidence type="ECO:0000256" key="8">
    <source>
        <dbReference type="ARBA" id="ARBA00022840"/>
    </source>
</evidence>
<protein>
    <recommendedName>
        <fullName evidence="10">Type I restriction enzyme endonuclease subunit</fullName>
        <shortName evidence="10">R protein</shortName>
        <ecNumber evidence="10">3.1.21.3</ecNumber>
    </recommendedName>
</protein>
<dbReference type="Gene3D" id="3.90.1570.50">
    <property type="match status" value="1"/>
</dbReference>
<dbReference type="SMART" id="SM00487">
    <property type="entry name" value="DEXDc"/>
    <property type="match status" value="1"/>
</dbReference>
<dbReference type="InterPro" id="IPR051268">
    <property type="entry name" value="Type-I_R_enzyme_R_subunit"/>
</dbReference>
<dbReference type="CDD" id="cd18800">
    <property type="entry name" value="SF2_C_EcoR124I-like"/>
    <property type="match status" value="1"/>
</dbReference>
<comment type="catalytic activity">
    <reaction evidence="1 10">
        <text>Endonucleolytic cleavage of DNA to give random double-stranded fragments with terminal 5'-phosphates, ATP is simultaneously hydrolyzed.</text>
        <dbReference type="EC" id="3.1.21.3"/>
    </reaction>
</comment>
<dbReference type="Pfam" id="PF04313">
    <property type="entry name" value="HSDR_N"/>
    <property type="match status" value="1"/>
</dbReference>
<keyword evidence="9 10" id="KW-0238">DNA-binding</keyword>
<dbReference type="CDD" id="cd22332">
    <property type="entry name" value="HsdR_N"/>
    <property type="match status" value="1"/>
</dbReference>
<keyword evidence="8 10" id="KW-0067">ATP-binding</keyword>
<accession>A0A9Q4RHS9</accession>
<dbReference type="Pfam" id="PF12008">
    <property type="entry name" value="EcoR124_C"/>
    <property type="match status" value="1"/>
</dbReference>
<evidence type="ECO:0000256" key="9">
    <source>
        <dbReference type="ARBA" id="ARBA00023125"/>
    </source>
</evidence>
<keyword evidence="4 10" id="KW-0547">Nucleotide-binding</keyword>
<dbReference type="InterPro" id="IPR004473">
    <property type="entry name" value="Restrct_endonuc_typeI_HsdR"/>
</dbReference>
<dbReference type="Pfam" id="PF22679">
    <property type="entry name" value="T1R_D3-like"/>
    <property type="match status" value="1"/>
</dbReference>
<dbReference type="GO" id="GO:0003677">
    <property type="term" value="F:DNA binding"/>
    <property type="evidence" value="ECO:0007669"/>
    <property type="project" value="UniProtKB-KW"/>
</dbReference>
<evidence type="ECO:0000256" key="1">
    <source>
        <dbReference type="ARBA" id="ARBA00000851"/>
    </source>
</evidence>
<evidence type="ECO:0000256" key="7">
    <source>
        <dbReference type="ARBA" id="ARBA00022801"/>
    </source>
</evidence>
<dbReference type="Gene3D" id="1.20.58.910">
    <property type="match status" value="1"/>
</dbReference>
<keyword evidence="5 10" id="KW-0680">Restriction system</keyword>
<comment type="caution">
    <text evidence="12">The sequence shown here is derived from an EMBL/GenBank/DDBJ whole genome shotgun (WGS) entry which is preliminary data.</text>
</comment>
<keyword evidence="7 10" id="KW-0378">Hydrolase</keyword>
<dbReference type="InterPro" id="IPR040980">
    <property type="entry name" value="SWI2_SNF2"/>
</dbReference>
<feature type="domain" description="Helicase ATP-binding" evidence="11">
    <location>
        <begin position="256"/>
        <end position="404"/>
    </location>
</feature>
<dbReference type="PROSITE" id="PS51192">
    <property type="entry name" value="HELICASE_ATP_BIND_1"/>
    <property type="match status" value="1"/>
</dbReference>
<dbReference type="GO" id="GO:0009035">
    <property type="term" value="F:type I site-specific deoxyribonuclease activity"/>
    <property type="evidence" value="ECO:0007669"/>
    <property type="project" value="UniProtKB-EC"/>
</dbReference>
<dbReference type="InterPro" id="IPR027417">
    <property type="entry name" value="P-loop_NTPase"/>
</dbReference>
<dbReference type="GO" id="GO:0009307">
    <property type="term" value="P:DNA restriction-modification system"/>
    <property type="evidence" value="ECO:0007669"/>
    <property type="project" value="UniProtKB-KW"/>
</dbReference>
<comment type="subunit">
    <text evidence="10">The type I restriction/modification system is composed of three polypeptides R, M and S.</text>
</comment>
<reference evidence="12 13" key="1">
    <citation type="journal article" date="2019" name="Nat. Med.">
        <title>A library of human gut bacterial isolates paired with longitudinal multiomics data enables mechanistic microbiome research.</title>
        <authorList>
            <person name="Poyet M."/>
            <person name="Groussin M."/>
            <person name="Gibbons S.M."/>
            <person name="Avila-Pacheco J."/>
            <person name="Jiang X."/>
            <person name="Kearney S.M."/>
            <person name="Perrotta A.R."/>
            <person name="Berdy B."/>
            <person name="Zhao S."/>
            <person name="Lieberman T.D."/>
            <person name="Swanson P.K."/>
            <person name="Smith M."/>
            <person name="Roesemann S."/>
            <person name="Alexander J.E."/>
            <person name="Rich S.A."/>
            <person name="Livny J."/>
            <person name="Vlamakis H."/>
            <person name="Clish C."/>
            <person name="Bullock K."/>
            <person name="Deik A."/>
            <person name="Scott J."/>
            <person name="Pierce K.A."/>
            <person name="Xavier R.J."/>
            <person name="Alm E.J."/>
        </authorList>
    </citation>
    <scope>NUCLEOTIDE SEQUENCE [LARGE SCALE GENOMIC DNA]</scope>
    <source>
        <strain evidence="12 13">BIOML-A11</strain>
    </source>
</reference>
<gene>
    <name evidence="12" type="ORF">GME02_20175</name>
</gene>
<evidence type="ECO:0000256" key="4">
    <source>
        <dbReference type="ARBA" id="ARBA00022741"/>
    </source>
</evidence>
<dbReference type="InterPro" id="IPR055180">
    <property type="entry name" value="HsdR_RecA-like_helicase_dom_2"/>
</dbReference>
<keyword evidence="3" id="KW-0540">Nuclease</keyword>
<evidence type="ECO:0000259" key="11">
    <source>
        <dbReference type="PROSITE" id="PS51192"/>
    </source>
</evidence>
<dbReference type="RefSeq" id="WP_155162929.1">
    <property type="nucleotide sequence ID" value="NZ_JBCHFO010000003.1"/>
</dbReference>
<dbReference type="InterPro" id="IPR022625">
    <property type="entry name" value="TypeI_RM_Rsu_C"/>
</dbReference>
<dbReference type="InterPro" id="IPR014001">
    <property type="entry name" value="Helicase_ATP-bd"/>
</dbReference>
<dbReference type="AlphaFoldDB" id="A0A9Q4RHS9"/>
<dbReference type="Proteomes" id="UP000482671">
    <property type="component" value="Unassembled WGS sequence"/>
</dbReference>
<keyword evidence="6" id="KW-0255">Endonuclease</keyword>
<dbReference type="EMBL" id="WNDD01000037">
    <property type="protein sequence ID" value="MTV03898.1"/>
    <property type="molecule type" value="Genomic_DNA"/>
</dbReference>
<dbReference type="CDD" id="cd18030">
    <property type="entry name" value="DEXHc_RE_I_HsdR"/>
    <property type="match status" value="1"/>
</dbReference>
<dbReference type="Pfam" id="PF18766">
    <property type="entry name" value="SWI2_SNF2"/>
    <property type="match status" value="1"/>
</dbReference>
<evidence type="ECO:0000256" key="6">
    <source>
        <dbReference type="ARBA" id="ARBA00022759"/>
    </source>
</evidence>
<organism evidence="12 13">
    <name type="scientific">Parabacteroides merdae</name>
    <dbReference type="NCBI Taxonomy" id="46503"/>
    <lineage>
        <taxon>Bacteria</taxon>
        <taxon>Pseudomonadati</taxon>
        <taxon>Bacteroidota</taxon>
        <taxon>Bacteroidia</taxon>
        <taxon>Bacteroidales</taxon>
        <taxon>Tannerellaceae</taxon>
        <taxon>Parabacteroides</taxon>
    </lineage>
</organism>
<dbReference type="InterPro" id="IPR007409">
    <property type="entry name" value="Restrct_endonuc_type1_HsdR_N"/>
</dbReference>
<comment type="function">
    <text evidence="10">Subunit R is required for both nuclease and ATPase activities, but not for modification.</text>
</comment>
<dbReference type="SUPFAM" id="SSF52540">
    <property type="entry name" value="P-loop containing nucleoside triphosphate hydrolases"/>
    <property type="match status" value="1"/>
</dbReference>
<evidence type="ECO:0000256" key="10">
    <source>
        <dbReference type="RuleBase" id="RU364115"/>
    </source>
</evidence>
<evidence type="ECO:0000313" key="13">
    <source>
        <dbReference type="Proteomes" id="UP000482671"/>
    </source>
</evidence>
<proteinExistence type="inferred from homology"/>
<dbReference type="Gene3D" id="3.40.50.300">
    <property type="entry name" value="P-loop containing nucleotide triphosphate hydrolases"/>
    <property type="match status" value="2"/>
</dbReference>
<dbReference type="PANTHER" id="PTHR30195:SF16">
    <property type="entry name" value="TYPE I RESTRICTION ENZYME ENDONUCLEASE SUBUNIT"/>
    <property type="match status" value="1"/>
</dbReference>
<dbReference type="GO" id="GO:0005524">
    <property type="term" value="F:ATP binding"/>
    <property type="evidence" value="ECO:0007669"/>
    <property type="project" value="UniProtKB-KW"/>
</dbReference>
<dbReference type="NCBIfam" id="TIGR00348">
    <property type="entry name" value="hsdR"/>
    <property type="match status" value="1"/>
</dbReference>
<dbReference type="PANTHER" id="PTHR30195">
    <property type="entry name" value="TYPE I SITE-SPECIFIC DEOXYRIBONUCLEASE PROTEIN SUBUNIT M AND R"/>
    <property type="match status" value="1"/>
</dbReference>
<comment type="similarity">
    <text evidence="2 10">Belongs to the HsdR family.</text>
</comment>
<evidence type="ECO:0000256" key="2">
    <source>
        <dbReference type="ARBA" id="ARBA00008598"/>
    </source>
</evidence>
<evidence type="ECO:0000256" key="5">
    <source>
        <dbReference type="ARBA" id="ARBA00022747"/>
    </source>
</evidence>
<evidence type="ECO:0000313" key="12">
    <source>
        <dbReference type="EMBL" id="MTV03898.1"/>
    </source>
</evidence>
<sequence>MAVQSEAALENALIHALEQMSYEYVKIEEESNLRDNFKCQLEKHNRKQLAEIGREHFTESEFEKILLHLEGGSRFEKSKKLRDLYPLETENGERVWVEFLNKKQWCQNEFQVSNQITIEGRKKCRYDVTILVNGLPLVQIELKKRGVELRQAYDQVQRYHKTSFHGLFDYIQVFVISNGVNTRYFANNPNQGYKFTFNWTDKDNNPFNDLSLFAAMFFDKCTLGKMISKYIVLHEGDKCLMVLRPYQFYAVEEILDKVQNSTDNGFIWHTTGAGKTLTSFKAAQFVSELDGVDKVMFVVDRHDLDTQTQSEYEAFEPGAVDSTDNTDELTKKLSSDSKIIITTIQKLNAAVTKQWYSKRLDEVRKSRIIMIFDECHRSHFGESHKNIVNFFTNTQIFGFTGTPIFKENSKNDRTTEEIFDKCLHKYLIKDAIADENVLGFLVEYYHGNEEVSPGQESRMHEIAKFILNNFSKSTFDGEFDALFAVQNVPMLIRYYKIFKELNPKISIGAIFTYSSNPNEDDELTGMNSGFVSESVPEADDMQEIINDYNQMFGTNFSIENFRAYYDDVNLRLKKKKTDMKPLDLCLVVGMFLTGFDSKKLNTLYVDKNLEYHGLLQAFSRTNRVFNERKRFGKIVCFRDLKSNVDESIKLFSNGGTGTIIREAFEVVKKEYADIAKDFLAKYPDTAAVDALKTEPEKRDFILAFRELIKKHAEIQIYEDYSEDDPELGISEQQYNDFRSKYLDIHDTFLDSTTVTVGGTSTEDNSTEDEIGLEDIDFCLELLHSDIINVAYILELIAELNPFSENYEEQRRHIIDTMIKDAELRSKSQLIDGFIRQNVDEDKEGFVERKKKADGSVDLEERLNQYIRQEKGKAIDRLAEDEQLPTELLNRFLSEYDFSQKVQPEIIQTAVKEKHLGLLKTRRTVNRILDRLRNIIRTFSWD</sequence>
<dbReference type="EC" id="3.1.21.3" evidence="10"/>
<evidence type="ECO:0000256" key="3">
    <source>
        <dbReference type="ARBA" id="ARBA00022722"/>
    </source>
</evidence>